<dbReference type="AlphaFoldDB" id="H2ZM35"/>
<accession>H2ZM35</accession>
<name>H2ZM35_CIOSA</name>
<reference evidence="3" key="1">
    <citation type="submission" date="2003-08" db="EMBL/GenBank/DDBJ databases">
        <authorList>
            <person name="Birren B."/>
            <person name="Nusbaum C."/>
            <person name="Abebe A."/>
            <person name="Abouelleil A."/>
            <person name="Adekoya E."/>
            <person name="Ait-zahra M."/>
            <person name="Allen N."/>
            <person name="Allen T."/>
            <person name="An P."/>
            <person name="Anderson M."/>
            <person name="Anderson S."/>
            <person name="Arachchi H."/>
            <person name="Armbruster J."/>
            <person name="Bachantsang P."/>
            <person name="Baldwin J."/>
            <person name="Barry A."/>
            <person name="Bayul T."/>
            <person name="Blitshsteyn B."/>
            <person name="Bloom T."/>
            <person name="Blye J."/>
            <person name="Boguslavskiy L."/>
            <person name="Borowsky M."/>
            <person name="Boukhgalter B."/>
            <person name="Brunache A."/>
            <person name="Butler J."/>
            <person name="Calixte N."/>
            <person name="Calvo S."/>
            <person name="Camarata J."/>
            <person name="Campo K."/>
            <person name="Chang J."/>
            <person name="Cheshatsang Y."/>
            <person name="Citroen M."/>
            <person name="Collymore A."/>
            <person name="Considine T."/>
            <person name="Cook A."/>
            <person name="Cooke P."/>
            <person name="Corum B."/>
            <person name="Cuomo C."/>
            <person name="David R."/>
            <person name="Dawoe T."/>
            <person name="Degray S."/>
            <person name="Dodge S."/>
            <person name="Dooley K."/>
            <person name="Dorje P."/>
            <person name="Dorjee K."/>
            <person name="Dorris L."/>
            <person name="Duffey N."/>
            <person name="Dupes A."/>
            <person name="Elkins T."/>
            <person name="Engels R."/>
            <person name="Erickson J."/>
            <person name="Farina A."/>
            <person name="Faro S."/>
            <person name="Ferreira P."/>
            <person name="Fischer H."/>
            <person name="Fitzgerald M."/>
            <person name="Foley K."/>
            <person name="Gage D."/>
            <person name="Galagan J."/>
            <person name="Gearin G."/>
            <person name="Gnerre S."/>
            <person name="Gnirke A."/>
            <person name="Goyette A."/>
            <person name="Graham J."/>
            <person name="Grandbois E."/>
            <person name="Gyaltsen K."/>
            <person name="Hafez N."/>
            <person name="Hagopian D."/>
            <person name="Hagos B."/>
            <person name="Hall J."/>
            <person name="Hatcher B."/>
            <person name="Heller A."/>
            <person name="Higgins H."/>
            <person name="Honan T."/>
            <person name="Horn A."/>
            <person name="Houde N."/>
            <person name="Hughes L."/>
            <person name="Hulme W."/>
            <person name="Husby E."/>
            <person name="Iliev I."/>
            <person name="Jaffe D."/>
            <person name="Jones C."/>
            <person name="Kamal M."/>
            <person name="Kamat A."/>
            <person name="Kamvysselis M."/>
            <person name="Karlsson E."/>
            <person name="Kells C."/>
            <person name="Kieu A."/>
            <person name="Kisner P."/>
            <person name="Kodira C."/>
            <person name="Kulbokas E."/>
            <person name="Labutti K."/>
            <person name="Lama D."/>
            <person name="Landers T."/>
            <person name="Leger J."/>
            <person name="Levine S."/>
            <person name="Lewis D."/>
            <person name="Lewis T."/>
            <person name="Lindblad-toh K."/>
            <person name="Liu X."/>
            <person name="Lokyitsang T."/>
            <person name="Lokyitsang Y."/>
            <person name="Lucien O."/>
            <person name="Lui A."/>
            <person name="Ma L.J."/>
            <person name="Mabbitt R."/>
            <person name="Macdonald J."/>
            <person name="Maclean C."/>
            <person name="Major J."/>
            <person name="Manning J."/>
            <person name="Marabella R."/>
            <person name="Maru K."/>
            <person name="Matthews C."/>
            <person name="Mauceli E."/>
            <person name="Mccarthy M."/>
            <person name="Mcdonough S."/>
            <person name="Mcghee T."/>
            <person name="Meldrim J."/>
            <person name="Meneus L."/>
            <person name="Mesirov J."/>
            <person name="Mihalev A."/>
            <person name="Mihova T."/>
            <person name="Mikkelsen T."/>
            <person name="Mlenga V."/>
            <person name="Moru K."/>
            <person name="Mozes J."/>
            <person name="Mulrain L."/>
            <person name="Munson G."/>
            <person name="Naylor J."/>
            <person name="Newes C."/>
            <person name="Nguyen C."/>
            <person name="Nguyen N."/>
            <person name="Nguyen T."/>
            <person name="Nicol R."/>
            <person name="Nielsen C."/>
            <person name="Nizzari M."/>
            <person name="Norbu C."/>
            <person name="Norbu N."/>
            <person name="O'donnell P."/>
            <person name="Okoawo O."/>
            <person name="O'leary S."/>
            <person name="Omotosho B."/>
            <person name="O'neill K."/>
            <person name="Osman S."/>
            <person name="Parker S."/>
            <person name="Perrin D."/>
            <person name="Phunkhang P."/>
            <person name="Piqani B."/>
            <person name="Purcell S."/>
            <person name="Rachupka T."/>
            <person name="Ramasamy U."/>
            <person name="Rameau R."/>
            <person name="Ray V."/>
            <person name="Raymond C."/>
            <person name="Retta R."/>
            <person name="Richardson S."/>
            <person name="Rise C."/>
            <person name="Rodriguez J."/>
            <person name="Rogers J."/>
            <person name="Rogov P."/>
            <person name="Rutman M."/>
            <person name="Schupbach R."/>
            <person name="Seaman C."/>
            <person name="Settipalli S."/>
            <person name="Sharpe T."/>
            <person name="Sheridan J."/>
            <person name="Sherpa N."/>
            <person name="Shi J."/>
            <person name="Smirnov S."/>
            <person name="Smith C."/>
            <person name="Sougnez C."/>
            <person name="Spencer B."/>
            <person name="Stalker J."/>
            <person name="Stange-thomann N."/>
            <person name="Stavropoulos S."/>
            <person name="Stetson K."/>
            <person name="Stone C."/>
            <person name="Stone S."/>
            <person name="Stubbs M."/>
            <person name="Talamas J."/>
            <person name="Tchuinga P."/>
            <person name="Tenzing P."/>
            <person name="Tesfaye S."/>
            <person name="Theodore J."/>
            <person name="Thoulutsang Y."/>
            <person name="Topham K."/>
            <person name="Towey S."/>
            <person name="Tsamla T."/>
            <person name="Tsomo N."/>
            <person name="Vallee D."/>
            <person name="Vassiliev H."/>
            <person name="Venkataraman V."/>
            <person name="Vinson J."/>
            <person name="Vo A."/>
            <person name="Wade C."/>
            <person name="Wang S."/>
            <person name="Wangchuk T."/>
            <person name="Wangdi T."/>
            <person name="Whittaker C."/>
            <person name="Wilkinson J."/>
            <person name="Wu Y."/>
            <person name="Wyman D."/>
            <person name="Yadav S."/>
            <person name="Yang S."/>
            <person name="Yang X."/>
            <person name="Yeager S."/>
            <person name="Yee E."/>
            <person name="Young G."/>
            <person name="Zainoun J."/>
            <person name="Zembeck L."/>
            <person name="Zimmer A."/>
            <person name="Zody M."/>
            <person name="Lander E."/>
        </authorList>
    </citation>
    <scope>NUCLEOTIDE SEQUENCE [LARGE SCALE GENOMIC DNA]</scope>
</reference>
<organism evidence="2 3">
    <name type="scientific">Ciona savignyi</name>
    <name type="common">Pacific transparent sea squirt</name>
    <dbReference type="NCBI Taxonomy" id="51511"/>
    <lineage>
        <taxon>Eukaryota</taxon>
        <taxon>Metazoa</taxon>
        <taxon>Chordata</taxon>
        <taxon>Tunicata</taxon>
        <taxon>Ascidiacea</taxon>
        <taxon>Phlebobranchia</taxon>
        <taxon>Cionidae</taxon>
        <taxon>Ciona</taxon>
    </lineage>
</organism>
<feature type="region of interest" description="Disordered" evidence="1">
    <location>
        <begin position="159"/>
        <end position="208"/>
    </location>
</feature>
<proteinExistence type="predicted"/>
<dbReference type="GO" id="GO:0005737">
    <property type="term" value="C:cytoplasm"/>
    <property type="evidence" value="ECO:0007669"/>
    <property type="project" value="TreeGrafter"/>
</dbReference>
<feature type="region of interest" description="Disordered" evidence="1">
    <location>
        <begin position="1"/>
        <end position="23"/>
    </location>
</feature>
<dbReference type="GO" id="GO:0006412">
    <property type="term" value="P:translation"/>
    <property type="evidence" value="ECO:0007669"/>
    <property type="project" value="TreeGrafter"/>
</dbReference>
<feature type="compositionally biased region" description="Basic and acidic residues" evidence="1">
    <location>
        <begin position="184"/>
        <end position="197"/>
    </location>
</feature>
<dbReference type="eggNOG" id="ENOG502QWC9">
    <property type="taxonomic scope" value="Eukaryota"/>
</dbReference>
<feature type="compositionally biased region" description="Polar residues" evidence="1">
    <location>
        <begin position="198"/>
        <end position="208"/>
    </location>
</feature>
<protein>
    <submittedName>
        <fullName evidence="2">Uncharacterized protein</fullName>
    </submittedName>
</protein>
<dbReference type="Proteomes" id="UP000007875">
    <property type="component" value="Unassembled WGS sequence"/>
</dbReference>
<dbReference type="GeneTree" id="ENSGT00390000012305"/>
<feature type="compositionally biased region" description="Basic and acidic residues" evidence="1">
    <location>
        <begin position="225"/>
        <end position="247"/>
    </location>
</feature>
<dbReference type="InParanoid" id="H2ZM35"/>
<reference evidence="2" key="3">
    <citation type="submission" date="2025-09" db="UniProtKB">
        <authorList>
            <consortium name="Ensembl"/>
        </authorList>
    </citation>
    <scope>IDENTIFICATION</scope>
</reference>
<evidence type="ECO:0000313" key="2">
    <source>
        <dbReference type="Ensembl" id="ENSCSAVP00000018651.1"/>
    </source>
</evidence>
<dbReference type="PANTHER" id="PTHR31054">
    <property type="entry name" value="ZYGOTE ARREST PROTEIN 1-LIKE ISOFORM X1"/>
    <property type="match status" value="1"/>
</dbReference>
<feature type="region of interest" description="Disordered" evidence="1">
    <location>
        <begin position="225"/>
        <end position="256"/>
    </location>
</feature>
<dbReference type="InterPro" id="IPR026775">
    <property type="entry name" value="Zar1"/>
</dbReference>
<sequence>MNTKSMLRLATKKPKDEQNARMNLKEGPVEALGSPLRNNAMWQSLSPGLRAEALKRAQLVQLLKQVNPELQLCRKSTSDAHPQTKTTMEKGTQVPDIRFELAASWKGKAAEIFSGFVGPGVRIKPRQNTPSRDGNVRPSFPLSPSMVNVRRPNFMVTRSVLRPDAPPHIPRAVSSKPISQSKRQQKENVPKQRKSNEQKGMSEQLTISSSDYGTYMAAKRKKAAELEAKSTDAKTEEDFDEKIETENKGSNTKVVSSGDDDSVVVVLDEPKKEQDLERKFGQFFCRRCLRGWASRNVWCVRNTCKVYIKQTCNMCNRIVNPYLVCHLSGQPAQ</sequence>
<reference evidence="2" key="2">
    <citation type="submission" date="2025-08" db="UniProtKB">
        <authorList>
            <consortium name="Ensembl"/>
        </authorList>
    </citation>
    <scope>IDENTIFICATION</scope>
</reference>
<dbReference type="HOGENOM" id="CLU_828890_0_0_1"/>
<feature type="compositionally biased region" description="Basic and acidic residues" evidence="1">
    <location>
        <begin position="13"/>
        <end position="23"/>
    </location>
</feature>
<feature type="region of interest" description="Disordered" evidence="1">
    <location>
        <begin position="123"/>
        <end position="144"/>
    </location>
</feature>
<evidence type="ECO:0000313" key="3">
    <source>
        <dbReference type="Proteomes" id="UP000007875"/>
    </source>
</evidence>
<dbReference type="OMA" id="VPDIRFE"/>
<evidence type="ECO:0000256" key="1">
    <source>
        <dbReference type="SAM" id="MobiDB-lite"/>
    </source>
</evidence>
<dbReference type="Ensembl" id="ENSCSAVT00000018854.1">
    <property type="protein sequence ID" value="ENSCSAVP00000018651.1"/>
    <property type="gene ID" value="ENSCSAVG00000010957.1"/>
</dbReference>
<dbReference type="PANTHER" id="PTHR31054:SF3">
    <property type="entry name" value="ZYGOTE ARREST PROTEIN 1-LIKE"/>
    <property type="match status" value="1"/>
</dbReference>
<keyword evidence="3" id="KW-1185">Reference proteome</keyword>